<reference evidence="1 2" key="1">
    <citation type="submission" date="2023-03" db="EMBL/GenBank/DDBJ databases">
        <title>Bacillus Genome Sequencing.</title>
        <authorList>
            <person name="Dunlap C."/>
        </authorList>
    </citation>
    <scope>NUCLEOTIDE SEQUENCE [LARGE SCALE GENOMIC DNA]</scope>
    <source>
        <strain evidence="1 2">B-59205</strain>
    </source>
</reference>
<dbReference type="EMBL" id="JARSFG010000012">
    <property type="protein sequence ID" value="MEC1178566.1"/>
    <property type="molecule type" value="Genomic_DNA"/>
</dbReference>
<dbReference type="RefSeq" id="WP_326123058.1">
    <property type="nucleotide sequence ID" value="NZ_JARSFG010000012.1"/>
</dbReference>
<evidence type="ECO:0000313" key="2">
    <source>
        <dbReference type="Proteomes" id="UP001344888"/>
    </source>
</evidence>
<dbReference type="AlphaFoldDB" id="A0AAW9NPZ8"/>
<proteinExistence type="predicted"/>
<dbReference type="InterPro" id="IPR015001">
    <property type="entry name" value="DUF1850"/>
</dbReference>
<keyword evidence="2" id="KW-1185">Reference proteome</keyword>
<dbReference type="Proteomes" id="UP001344888">
    <property type="component" value="Unassembled WGS sequence"/>
</dbReference>
<sequence length="174" mass="20199">MKKRYFFIISCIVLSIIFFIPLEDALTFTETKVEKVQMYYLPLHDGQQFQIVFTHSIHKTDVIESYEVLANNDLRLLSMQYEDVAVGMPGYAEVGQTLAYANGVYTLMYDDAIVPNFNLFVASIDAKLQLIYQVNHIDLKRQLVKGKSYLFEVKKLSLYEKMKGVRLYGERKAQ</sequence>
<comment type="caution">
    <text evidence="1">The sequence shown here is derived from an EMBL/GenBank/DDBJ whole genome shotgun (WGS) entry which is preliminary data.</text>
</comment>
<evidence type="ECO:0000313" key="1">
    <source>
        <dbReference type="EMBL" id="MEC1178566.1"/>
    </source>
</evidence>
<gene>
    <name evidence="1" type="ORF">P9B03_08740</name>
</gene>
<protein>
    <submittedName>
        <fullName evidence="1">DUF1850 domain-containing protein</fullName>
    </submittedName>
</protein>
<dbReference type="Pfam" id="PF08905">
    <property type="entry name" value="DUF1850"/>
    <property type="match status" value="1"/>
</dbReference>
<organism evidence="1 2">
    <name type="scientific">Metasolibacillus meyeri</name>
    <dbReference type="NCBI Taxonomy" id="1071052"/>
    <lineage>
        <taxon>Bacteria</taxon>
        <taxon>Bacillati</taxon>
        <taxon>Bacillota</taxon>
        <taxon>Bacilli</taxon>
        <taxon>Bacillales</taxon>
        <taxon>Caryophanaceae</taxon>
        <taxon>Metasolibacillus</taxon>
    </lineage>
</organism>
<accession>A0AAW9NPZ8</accession>
<name>A0AAW9NPZ8_9BACL</name>